<evidence type="ECO:0000313" key="2">
    <source>
        <dbReference type="Proteomes" id="UP001144280"/>
    </source>
</evidence>
<reference evidence="1" key="1">
    <citation type="submission" date="2022-12" db="EMBL/GenBank/DDBJ databases">
        <title>New Phytohabitans aurantiacus sp. RD004123 nov., an actinomycete isolated from soil.</title>
        <authorList>
            <person name="Triningsih D.W."/>
            <person name="Harunari E."/>
            <person name="Igarashi Y."/>
        </authorList>
    </citation>
    <scope>NUCLEOTIDE SEQUENCE</scope>
    <source>
        <strain evidence="1">RD004123</strain>
    </source>
</reference>
<proteinExistence type="predicted"/>
<accession>A0ABQ5QZ00</accession>
<keyword evidence="2" id="KW-1185">Reference proteome</keyword>
<sequence>MLTQVLHWDLVRDPWFFDFGRDALPDPTAIALYQFWGRAEYSEVADGLRLPHQRREQMTDCWMTLLRGRRVGSYDTWQHIARASRDVAASNPVAAAIIALYALAWWEGQLGTRLYQERWPHLPYGLHPSWHLFPLVAAQNLLESNAIWASRRLARTVVGAVENSSGWNGDRNPDVTADCRATLRSVDRRYTECVDNLAWELRESCRTEQPNFRPEVAALFWSLGDVPHANLLRDTLLVPSREVINRLVQRSMQVIHLDPGVQWIWLGLRDRPPFRLREHRELFVSINMVWSDMRSLDLQRGEIEGEHLVDLHSTSEVTPSRAYASAIVEFHASGVTPTTLAQLSDAHLANAGQFGLHAPESLLRLRSLLTLLVDPAELGSGTRSRSELWEILAGFAADIVEARERDRRDAYDRRLDIPFYYVERSYPGSLARALDLTERYRAAGQWYWRYVLAHPAESTKAEARHLLARERQLVEELRSNHFLRLLPFLPQGYGRLVASDFGAGGEGDASHVERDLQRLAEAARDTAQYLAAELDDVAQRLAAIDQCYAAARLPRHATVDDFAALLKPK</sequence>
<comment type="caution">
    <text evidence="1">The sequence shown here is derived from an EMBL/GenBank/DDBJ whole genome shotgun (WGS) entry which is preliminary data.</text>
</comment>
<gene>
    <name evidence="1" type="ORF">Pa4123_41310</name>
</gene>
<organism evidence="1 2">
    <name type="scientific">Phytohabitans aurantiacus</name>
    <dbReference type="NCBI Taxonomy" id="3016789"/>
    <lineage>
        <taxon>Bacteria</taxon>
        <taxon>Bacillati</taxon>
        <taxon>Actinomycetota</taxon>
        <taxon>Actinomycetes</taxon>
        <taxon>Micromonosporales</taxon>
        <taxon>Micromonosporaceae</taxon>
    </lineage>
</organism>
<dbReference type="RefSeq" id="WP_281898095.1">
    <property type="nucleotide sequence ID" value="NZ_BSDI01000019.1"/>
</dbReference>
<dbReference type="EMBL" id="BSDI01000019">
    <property type="protein sequence ID" value="GLH98856.1"/>
    <property type="molecule type" value="Genomic_DNA"/>
</dbReference>
<protein>
    <submittedName>
        <fullName evidence="1">Uncharacterized protein</fullName>
    </submittedName>
</protein>
<dbReference type="Proteomes" id="UP001144280">
    <property type="component" value="Unassembled WGS sequence"/>
</dbReference>
<name>A0ABQ5QZ00_9ACTN</name>
<evidence type="ECO:0000313" key="1">
    <source>
        <dbReference type="EMBL" id="GLH98856.1"/>
    </source>
</evidence>